<evidence type="ECO:0000256" key="5">
    <source>
        <dbReference type="SAM" id="MobiDB-lite"/>
    </source>
</evidence>
<feature type="region of interest" description="Disordered" evidence="5">
    <location>
        <begin position="28"/>
        <end position="59"/>
    </location>
</feature>
<evidence type="ECO:0000313" key="7">
    <source>
        <dbReference type="EMBL" id="CAF0844459.1"/>
    </source>
</evidence>
<name>A0A813VZZ6_9BILA</name>
<sequence length="606" mass="69678">MSRTQQKLQAMSAQELLIQEKKRMIEEKMRLDNTKKNNNDSVQKNNVNNNSEHQLAGNNIFKNDGSFLEQFRKSQDQSSMLTSSEITNPNNNIQQSSSCGSEYLPTNSPQQFGPPWFPPSSQPSSMFDQHGPPSFPVPPLPFNPSPLPPPSFNAQSAFFSSPPSTSNNSSNFIPPPFLPPPPPPSTTSFSLPSPEFLSKMLQTPPPPLPVPAPVNNLSTTNNNNNNNVNNADLYDPLKVEDEDEEHTEQKKSSTQKPTNRTFNIKKEYTIKIEPNQFTSTNTNLSSLEHEHQKHDNGGNHRCQVATTSTDLSTSSALWWNDYDDNEDIDDRKTNSLNKSTTNNQNNEENNRKRKSRWSTTKQEPVEYKFVEQIHEATEKAKKFVGQLNEQMKLYPEGYDGTKMNDEQRGQYVEQKELQSIYQTMMVKRRELEKVARQQQHKHEYDSDEETDNKTGTWEHRLRTAEMDITREWAVKLTEMAHGKHHIGDFIPAHELEKFMKTYSTLKEGQTPDVSDYRDFKIQAENIGYRLLEKFGWKEGQGLGKNSQGIVNPINKGTVPVNHAGLGQDRPSELDRNDDEFQMYRKRMMLAYRFRPNPLNNPRRDYY</sequence>
<feature type="compositionally biased region" description="Low complexity" evidence="5">
    <location>
        <begin position="213"/>
        <end position="230"/>
    </location>
</feature>
<keyword evidence="3" id="KW-0508">mRNA splicing</keyword>
<dbReference type="GO" id="GO:0006397">
    <property type="term" value="P:mRNA processing"/>
    <property type="evidence" value="ECO:0007669"/>
    <property type="project" value="UniProtKB-KW"/>
</dbReference>
<dbReference type="EMBL" id="CAJNOT010000111">
    <property type="protein sequence ID" value="CAF0844459.1"/>
    <property type="molecule type" value="Genomic_DNA"/>
</dbReference>
<organism evidence="7 8">
    <name type="scientific">Rotaria sordida</name>
    <dbReference type="NCBI Taxonomy" id="392033"/>
    <lineage>
        <taxon>Eukaryota</taxon>
        <taxon>Metazoa</taxon>
        <taxon>Spiralia</taxon>
        <taxon>Gnathifera</taxon>
        <taxon>Rotifera</taxon>
        <taxon>Eurotatoria</taxon>
        <taxon>Bdelloidea</taxon>
        <taxon>Philodinida</taxon>
        <taxon>Philodinidae</taxon>
        <taxon>Rotaria</taxon>
    </lineage>
</organism>
<evidence type="ECO:0000256" key="2">
    <source>
        <dbReference type="ARBA" id="ARBA00022664"/>
    </source>
</evidence>
<comment type="subcellular location">
    <subcellularLocation>
        <location evidence="1">Nucleus</location>
    </subcellularLocation>
</comment>
<keyword evidence="4" id="KW-0539">Nucleus</keyword>
<keyword evidence="2" id="KW-0507">mRNA processing</keyword>
<feature type="compositionally biased region" description="Pro residues" evidence="5">
    <location>
        <begin position="203"/>
        <end position="212"/>
    </location>
</feature>
<evidence type="ECO:0000256" key="1">
    <source>
        <dbReference type="ARBA" id="ARBA00004123"/>
    </source>
</evidence>
<feature type="compositionally biased region" description="Low complexity" evidence="5">
    <location>
        <begin position="152"/>
        <end position="172"/>
    </location>
</feature>
<dbReference type="PANTHER" id="PTHR23340:SF0">
    <property type="entry name" value="SURP AND G-PATCH DOMAIN-CONTAINING PROTEIN 1 ISOFORM X1"/>
    <property type="match status" value="1"/>
</dbReference>
<feature type="region of interest" description="Disordered" evidence="5">
    <location>
        <begin position="72"/>
        <end position="262"/>
    </location>
</feature>
<dbReference type="InterPro" id="IPR040169">
    <property type="entry name" value="SUGP1/2"/>
</dbReference>
<feature type="compositionally biased region" description="Basic and acidic residues" evidence="5">
    <location>
        <begin position="287"/>
        <end position="298"/>
    </location>
</feature>
<dbReference type="PANTHER" id="PTHR23340">
    <property type="entry name" value="ARGININE/SERINE RICH SPLICING FACTOR SF4/14"/>
    <property type="match status" value="1"/>
</dbReference>
<dbReference type="SMART" id="SM00443">
    <property type="entry name" value="G_patch"/>
    <property type="match status" value="1"/>
</dbReference>
<evidence type="ECO:0000259" key="6">
    <source>
        <dbReference type="PROSITE" id="PS50174"/>
    </source>
</evidence>
<feature type="compositionally biased region" description="Polar residues" evidence="5">
    <location>
        <begin position="76"/>
        <end position="107"/>
    </location>
</feature>
<evidence type="ECO:0000256" key="4">
    <source>
        <dbReference type="ARBA" id="ARBA00023242"/>
    </source>
</evidence>
<feature type="compositionally biased region" description="Pro residues" evidence="5">
    <location>
        <begin position="173"/>
        <end position="185"/>
    </location>
</feature>
<evidence type="ECO:0000313" key="8">
    <source>
        <dbReference type="Proteomes" id="UP000663864"/>
    </source>
</evidence>
<dbReference type="InterPro" id="IPR000467">
    <property type="entry name" value="G_patch_dom"/>
</dbReference>
<feature type="domain" description="G-patch" evidence="6">
    <location>
        <begin position="523"/>
        <end position="570"/>
    </location>
</feature>
<comment type="caution">
    <text evidence="7">The sequence shown here is derived from an EMBL/GenBank/DDBJ whole genome shotgun (WGS) entry which is preliminary data.</text>
</comment>
<dbReference type="GO" id="GO:0005654">
    <property type="term" value="C:nucleoplasm"/>
    <property type="evidence" value="ECO:0007669"/>
    <property type="project" value="TreeGrafter"/>
</dbReference>
<feature type="compositionally biased region" description="Pro residues" evidence="5">
    <location>
        <begin position="133"/>
        <end position="151"/>
    </location>
</feature>
<dbReference type="Proteomes" id="UP000663864">
    <property type="component" value="Unassembled WGS sequence"/>
</dbReference>
<feature type="region of interest" description="Disordered" evidence="5">
    <location>
        <begin position="287"/>
        <end position="309"/>
    </location>
</feature>
<feature type="compositionally biased region" description="Low complexity" evidence="5">
    <location>
        <begin position="334"/>
        <end position="347"/>
    </location>
</feature>
<accession>A0A813VZZ6</accession>
<reference evidence="7" key="1">
    <citation type="submission" date="2021-02" db="EMBL/GenBank/DDBJ databases">
        <authorList>
            <person name="Nowell W R."/>
        </authorList>
    </citation>
    <scope>NUCLEOTIDE SEQUENCE</scope>
</reference>
<dbReference type="Pfam" id="PF01585">
    <property type="entry name" value="G-patch"/>
    <property type="match status" value="1"/>
</dbReference>
<gene>
    <name evidence="7" type="ORF">ZHD862_LOCUS4549</name>
</gene>
<protein>
    <recommendedName>
        <fullName evidence="6">G-patch domain-containing protein</fullName>
    </recommendedName>
</protein>
<dbReference type="GO" id="GO:0003723">
    <property type="term" value="F:RNA binding"/>
    <property type="evidence" value="ECO:0007669"/>
    <property type="project" value="TreeGrafter"/>
</dbReference>
<feature type="compositionally biased region" description="Basic and acidic residues" evidence="5">
    <location>
        <begin position="28"/>
        <end position="38"/>
    </location>
</feature>
<feature type="region of interest" description="Disordered" evidence="5">
    <location>
        <begin position="328"/>
        <end position="361"/>
    </location>
</feature>
<feature type="compositionally biased region" description="Polar residues" evidence="5">
    <location>
        <begin position="252"/>
        <end position="262"/>
    </location>
</feature>
<evidence type="ECO:0000256" key="3">
    <source>
        <dbReference type="ARBA" id="ARBA00023187"/>
    </source>
</evidence>
<dbReference type="AlphaFoldDB" id="A0A813VZZ6"/>
<feature type="compositionally biased region" description="Low complexity" evidence="5">
    <location>
        <begin position="39"/>
        <end position="51"/>
    </location>
</feature>
<dbReference type="PROSITE" id="PS50174">
    <property type="entry name" value="G_PATCH"/>
    <property type="match status" value="1"/>
</dbReference>
<proteinExistence type="predicted"/>
<dbReference type="GO" id="GO:0008380">
    <property type="term" value="P:RNA splicing"/>
    <property type="evidence" value="ECO:0007669"/>
    <property type="project" value="UniProtKB-KW"/>
</dbReference>